<dbReference type="AlphaFoldDB" id="A0AAP0NKR5"/>
<name>A0AAP0NKR5_9MAGN</name>
<accession>A0AAP0NKR5</accession>
<evidence type="ECO:0000313" key="3">
    <source>
        <dbReference type="Proteomes" id="UP001417504"/>
    </source>
</evidence>
<organism evidence="2 3">
    <name type="scientific">Stephania japonica</name>
    <dbReference type="NCBI Taxonomy" id="461633"/>
    <lineage>
        <taxon>Eukaryota</taxon>
        <taxon>Viridiplantae</taxon>
        <taxon>Streptophyta</taxon>
        <taxon>Embryophyta</taxon>
        <taxon>Tracheophyta</taxon>
        <taxon>Spermatophyta</taxon>
        <taxon>Magnoliopsida</taxon>
        <taxon>Ranunculales</taxon>
        <taxon>Menispermaceae</taxon>
        <taxon>Menispermoideae</taxon>
        <taxon>Cissampelideae</taxon>
        <taxon>Stephania</taxon>
    </lineage>
</organism>
<reference evidence="2 3" key="1">
    <citation type="submission" date="2024-01" db="EMBL/GenBank/DDBJ databases">
        <title>Genome assemblies of Stephania.</title>
        <authorList>
            <person name="Yang L."/>
        </authorList>
    </citation>
    <scope>NUCLEOTIDE SEQUENCE [LARGE SCALE GENOMIC DNA]</scope>
    <source>
        <strain evidence="2">QJT</strain>
        <tissue evidence="2">Leaf</tissue>
    </source>
</reference>
<keyword evidence="3" id="KW-1185">Reference proteome</keyword>
<evidence type="ECO:0000313" key="2">
    <source>
        <dbReference type="EMBL" id="KAK9110573.1"/>
    </source>
</evidence>
<sequence length="81" mass="9344">MTDTSSPRDAYVYRSEISMHKQVERGRRIRMRISDLELRFEQNLPSKSWMMDSNGGNMGRRMSRTVHIPGTTIGAQVEDAL</sequence>
<proteinExistence type="predicted"/>
<evidence type="ECO:0000256" key="1">
    <source>
        <dbReference type="SAM" id="MobiDB-lite"/>
    </source>
</evidence>
<dbReference type="EMBL" id="JBBNAE010000007">
    <property type="protein sequence ID" value="KAK9110573.1"/>
    <property type="molecule type" value="Genomic_DNA"/>
</dbReference>
<gene>
    <name evidence="2" type="ORF">Sjap_018633</name>
</gene>
<dbReference type="Proteomes" id="UP001417504">
    <property type="component" value="Unassembled WGS sequence"/>
</dbReference>
<protein>
    <submittedName>
        <fullName evidence="2">Uncharacterized protein</fullName>
    </submittedName>
</protein>
<feature type="region of interest" description="Disordered" evidence="1">
    <location>
        <begin position="47"/>
        <end position="81"/>
    </location>
</feature>
<comment type="caution">
    <text evidence="2">The sequence shown here is derived from an EMBL/GenBank/DDBJ whole genome shotgun (WGS) entry which is preliminary data.</text>
</comment>